<keyword evidence="2 4" id="KW-0963">Cytoplasm</keyword>
<evidence type="ECO:0000256" key="2">
    <source>
        <dbReference type="ARBA" id="ARBA00022490"/>
    </source>
</evidence>
<evidence type="ECO:0000256" key="4">
    <source>
        <dbReference type="HAMAP-Rule" id="MF_00622"/>
    </source>
</evidence>
<organism evidence="7 8">
    <name type="scientific">Pyrobaculum arsenaticum</name>
    <dbReference type="NCBI Taxonomy" id="121277"/>
    <lineage>
        <taxon>Archaea</taxon>
        <taxon>Thermoproteota</taxon>
        <taxon>Thermoprotei</taxon>
        <taxon>Thermoproteales</taxon>
        <taxon>Thermoproteaceae</taxon>
        <taxon>Pyrobaculum</taxon>
    </lineage>
</organism>
<dbReference type="GO" id="GO:0016075">
    <property type="term" value="P:rRNA catabolic process"/>
    <property type="evidence" value="ECO:0007669"/>
    <property type="project" value="TreeGrafter"/>
</dbReference>
<evidence type="ECO:0000313" key="7">
    <source>
        <dbReference type="EMBL" id="NYR16546.1"/>
    </source>
</evidence>
<dbReference type="InterPro" id="IPR001247">
    <property type="entry name" value="ExoRNase_PH_dom1"/>
</dbReference>
<comment type="subunit">
    <text evidence="4">Component of the archaeal exosome complex. Forms a hexameric ring-like arrangement composed of 3 Rrp41-Rrp42 heterodimers. The hexameric ring associates with a trimer of Rrp4 and/or Csl4 subunits.</text>
</comment>
<sequence>MASVSPYARRFISYLRREQIKRLAASKNRVDGRALDQTREIEIKTGVVKTADGSAEVKLGKTHVIAGVKVGLGQPFPDAPDEGVLVVSAEVLPHASPYTEVGPPDESAIELARVVDRGIRHCGYVDFKKLAVEGGKAYVLWVDLYVINDDGNLVDAANLASVAALKNTQLPAVVKDESGAVKLDRNNKSPLPLETSKVPVAVSVGKIANVLFLDPNFEEELSLDGRVTFTISEDRIVAAQKTLGYFTQPELEAALDLAIKGRDRYLEALKSILGSS</sequence>
<dbReference type="FunFam" id="3.30.230.70:FF:000017">
    <property type="entry name" value="Exosome complex component Rrp42"/>
    <property type="match status" value="1"/>
</dbReference>
<dbReference type="SUPFAM" id="SSF55666">
    <property type="entry name" value="Ribonuclease PH domain 2-like"/>
    <property type="match status" value="1"/>
</dbReference>
<keyword evidence="3 4" id="KW-0271">Exosome</keyword>
<dbReference type="RefSeq" id="WP_011901390.1">
    <property type="nucleotide sequence ID" value="NZ_JAAVJF010000006.1"/>
</dbReference>
<keyword evidence="8" id="KW-1185">Reference proteome</keyword>
<dbReference type="InterPro" id="IPR036345">
    <property type="entry name" value="ExoRNase_PH_dom2_sf"/>
</dbReference>
<dbReference type="Pfam" id="PF01138">
    <property type="entry name" value="RNase_PH"/>
    <property type="match status" value="1"/>
</dbReference>
<evidence type="ECO:0000259" key="5">
    <source>
        <dbReference type="Pfam" id="PF01138"/>
    </source>
</evidence>
<evidence type="ECO:0000259" key="6">
    <source>
        <dbReference type="Pfam" id="PF03725"/>
    </source>
</evidence>
<dbReference type="PANTHER" id="PTHR11097">
    <property type="entry name" value="EXOSOME COMPLEX EXONUCLEASE RIBOSOMAL RNA PROCESSING PROTEIN"/>
    <property type="match status" value="1"/>
</dbReference>
<name>A0A7L4PGR8_9CREN</name>
<comment type="caution">
    <text evidence="7">The sequence shown here is derived from an EMBL/GenBank/DDBJ whole genome shotgun (WGS) entry which is preliminary data.</text>
</comment>
<evidence type="ECO:0000256" key="3">
    <source>
        <dbReference type="ARBA" id="ARBA00022835"/>
    </source>
</evidence>
<evidence type="ECO:0000313" key="8">
    <source>
        <dbReference type="Proteomes" id="UP000554766"/>
    </source>
</evidence>
<dbReference type="GeneID" id="5054932"/>
<comment type="subcellular location">
    <subcellularLocation>
        <location evidence="1 4">Cytoplasm</location>
    </subcellularLocation>
</comment>
<dbReference type="OMA" id="YNTRIPK"/>
<dbReference type="Proteomes" id="UP000554766">
    <property type="component" value="Unassembled WGS sequence"/>
</dbReference>
<evidence type="ECO:0000256" key="1">
    <source>
        <dbReference type="ARBA" id="ARBA00004496"/>
    </source>
</evidence>
<dbReference type="GO" id="GO:0000177">
    <property type="term" value="C:cytoplasmic exosome (RNase complex)"/>
    <property type="evidence" value="ECO:0007669"/>
    <property type="project" value="TreeGrafter"/>
</dbReference>
<dbReference type="InterPro" id="IPR015847">
    <property type="entry name" value="ExoRNase_PH_dom2"/>
</dbReference>
<dbReference type="InterPro" id="IPR050590">
    <property type="entry name" value="Exosome_comp_Rrp42_subfam"/>
</dbReference>
<gene>
    <name evidence="4" type="primary">rrp42</name>
    <name evidence="7" type="ORF">HC235_11535</name>
</gene>
<dbReference type="InterPro" id="IPR020568">
    <property type="entry name" value="Ribosomal_Su5_D2-typ_SF"/>
</dbReference>
<proteinExistence type="inferred from homology"/>
<comment type="similarity">
    <text evidence="4">Belongs to the RNase PH family. Rrp42 subfamily.</text>
</comment>
<feature type="domain" description="Exoribonuclease phosphorolytic" evidence="6">
    <location>
        <begin position="198"/>
        <end position="261"/>
    </location>
</feature>
<protein>
    <recommendedName>
        <fullName evidence="4">Exosome complex component Rrp42</fullName>
    </recommendedName>
</protein>
<dbReference type="AlphaFoldDB" id="A0A7L4PGR8"/>
<dbReference type="EMBL" id="JAAVJF010000006">
    <property type="protein sequence ID" value="NYR16546.1"/>
    <property type="molecule type" value="Genomic_DNA"/>
</dbReference>
<dbReference type="PANTHER" id="PTHR11097:SF8">
    <property type="entry name" value="EXOSOME COMPLEX COMPONENT RRP42"/>
    <property type="match status" value="1"/>
</dbReference>
<dbReference type="CDD" id="cd11365">
    <property type="entry name" value="RNase_PH_archRRP42"/>
    <property type="match status" value="1"/>
</dbReference>
<dbReference type="NCBIfam" id="NF003282">
    <property type="entry name" value="PRK04282.1-1"/>
    <property type="match status" value="1"/>
</dbReference>
<feature type="domain" description="Exoribonuclease phosphorolytic" evidence="5">
    <location>
        <begin position="37"/>
        <end position="171"/>
    </location>
</feature>
<accession>A0A7L4PGR8</accession>
<dbReference type="SUPFAM" id="SSF54211">
    <property type="entry name" value="Ribosomal protein S5 domain 2-like"/>
    <property type="match status" value="1"/>
</dbReference>
<dbReference type="InterPro" id="IPR027408">
    <property type="entry name" value="PNPase/RNase_PH_dom_sf"/>
</dbReference>
<dbReference type="Gene3D" id="3.30.230.70">
    <property type="entry name" value="GHMP Kinase, N-terminal domain"/>
    <property type="match status" value="1"/>
</dbReference>
<dbReference type="GO" id="GO:0035925">
    <property type="term" value="F:mRNA 3'-UTR AU-rich region binding"/>
    <property type="evidence" value="ECO:0007669"/>
    <property type="project" value="TreeGrafter"/>
</dbReference>
<dbReference type="InterPro" id="IPR020869">
    <property type="entry name" value="Rrp42_archaea"/>
</dbReference>
<dbReference type="HAMAP" id="MF_00622">
    <property type="entry name" value="Exosome_Rrp42"/>
    <property type="match status" value="1"/>
</dbReference>
<reference evidence="7 8" key="1">
    <citation type="journal article" date="2020" name="Nat. Commun.">
        <title>The structures of two archaeal type IV pili illuminate evolutionary relationships.</title>
        <authorList>
            <person name="Wang F."/>
            <person name="Baquero D.P."/>
            <person name="Su Z."/>
            <person name="Beltran L.C."/>
            <person name="Prangishvili D."/>
            <person name="Krupovic M."/>
            <person name="Egelman E.H."/>
        </authorList>
    </citation>
    <scope>NUCLEOTIDE SEQUENCE [LARGE SCALE GENOMIC DNA]</scope>
    <source>
        <strain evidence="7 8">2GA</strain>
    </source>
</reference>
<comment type="function">
    <text evidence="4">Non-catalytic component of the exosome, which is a complex involved in RNA degradation. Contributes to the structuring of the Rrp41 active site.</text>
</comment>
<dbReference type="Pfam" id="PF03725">
    <property type="entry name" value="RNase_PH_C"/>
    <property type="match status" value="1"/>
</dbReference>